<reference evidence="1" key="1">
    <citation type="journal article" date="2015" name="Nature">
        <title>Complex archaea that bridge the gap between prokaryotes and eukaryotes.</title>
        <authorList>
            <person name="Spang A."/>
            <person name="Saw J.H."/>
            <person name="Jorgensen S.L."/>
            <person name="Zaremba-Niedzwiedzka K."/>
            <person name="Martijn J."/>
            <person name="Lind A.E."/>
            <person name="van Eijk R."/>
            <person name="Schleper C."/>
            <person name="Guy L."/>
            <person name="Ettema T.J."/>
        </authorList>
    </citation>
    <scope>NUCLEOTIDE SEQUENCE</scope>
</reference>
<sequence length="94" mass="10887">MSKPAGKVKLTETQVEVLRLLVKYPDAYLRESLSFWLTSLDGYRDRFQHYEAVKPSTVAILKRHKLIARGKGKIGLREYRITPLGRRVLKESSK</sequence>
<dbReference type="EMBL" id="LAZR01037334">
    <property type="protein sequence ID" value="KKL22477.1"/>
    <property type="molecule type" value="Genomic_DNA"/>
</dbReference>
<evidence type="ECO:0000313" key="1">
    <source>
        <dbReference type="EMBL" id="KKL22477.1"/>
    </source>
</evidence>
<protein>
    <submittedName>
        <fullName evidence="1">Uncharacterized protein</fullName>
    </submittedName>
</protein>
<gene>
    <name evidence="1" type="ORF">LCGC14_2435080</name>
</gene>
<accession>A0A0F9C844</accession>
<dbReference type="AlphaFoldDB" id="A0A0F9C844"/>
<organism evidence="1">
    <name type="scientific">marine sediment metagenome</name>
    <dbReference type="NCBI Taxonomy" id="412755"/>
    <lineage>
        <taxon>unclassified sequences</taxon>
        <taxon>metagenomes</taxon>
        <taxon>ecological metagenomes</taxon>
    </lineage>
</organism>
<name>A0A0F9C844_9ZZZZ</name>
<proteinExistence type="predicted"/>
<comment type="caution">
    <text evidence="1">The sequence shown here is derived from an EMBL/GenBank/DDBJ whole genome shotgun (WGS) entry which is preliminary data.</text>
</comment>